<organism evidence="2 3">
    <name type="scientific">Kingdonia uniflora</name>
    <dbReference type="NCBI Taxonomy" id="39325"/>
    <lineage>
        <taxon>Eukaryota</taxon>
        <taxon>Viridiplantae</taxon>
        <taxon>Streptophyta</taxon>
        <taxon>Embryophyta</taxon>
        <taxon>Tracheophyta</taxon>
        <taxon>Spermatophyta</taxon>
        <taxon>Magnoliopsida</taxon>
        <taxon>Ranunculales</taxon>
        <taxon>Circaeasteraceae</taxon>
        <taxon>Kingdonia</taxon>
    </lineage>
</organism>
<keyword evidence="3" id="KW-1185">Reference proteome</keyword>
<dbReference type="Proteomes" id="UP000541444">
    <property type="component" value="Unassembled WGS sequence"/>
</dbReference>
<keyword evidence="1" id="KW-0732">Signal</keyword>
<dbReference type="AlphaFoldDB" id="A0A7J7NVZ6"/>
<feature type="signal peptide" evidence="1">
    <location>
        <begin position="1"/>
        <end position="17"/>
    </location>
</feature>
<proteinExistence type="predicted"/>
<reference evidence="2 3" key="1">
    <citation type="journal article" date="2020" name="IScience">
        <title>Genome Sequencing of the Endangered Kingdonia uniflora (Circaeasteraceae, Ranunculales) Reveals Potential Mechanisms of Evolutionary Specialization.</title>
        <authorList>
            <person name="Sun Y."/>
            <person name="Deng T."/>
            <person name="Zhang A."/>
            <person name="Moore M.J."/>
            <person name="Landis J.B."/>
            <person name="Lin N."/>
            <person name="Zhang H."/>
            <person name="Zhang X."/>
            <person name="Huang J."/>
            <person name="Zhang X."/>
            <person name="Sun H."/>
            <person name="Wang H."/>
        </authorList>
    </citation>
    <scope>NUCLEOTIDE SEQUENCE [LARGE SCALE GENOMIC DNA]</scope>
    <source>
        <strain evidence="2">TB1705</strain>
        <tissue evidence="2">Leaf</tissue>
    </source>
</reference>
<evidence type="ECO:0000313" key="2">
    <source>
        <dbReference type="EMBL" id="KAF6171329.1"/>
    </source>
</evidence>
<feature type="chain" id="PRO_5029775030" evidence="1">
    <location>
        <begin position="18"/>
        <end position="83"/>
    </location>
</feature>
<protein>
    <submittedName>
        <fullName evidence="2">Uncharacterized protein</fullName>
    </submittedName>
</protein>
<evidence type="ECO:0000313" key="3">
    <source>
        <dbReference type="Proteomes" id="UP000541444"/>
    </source>
</evidence>
<comment type="caution">
    <text evidence="2">The sequence shown here is derived from an EMBL/GenBank/DDBJ whole genome shotgun (WGS) entry which is preliminary data.</text>
</comment>
<name>A0A7J7NVZ6_9MAGN</name>
<feature type="non-terminal residue" evidence="2">
    <location>
        <position position="1"/>
    </location>
</feature>
<accession>A0A7J7NVZ6</accession>
<evidence type="ECO:0000256" key="1">
    <source>
        <dbReference type="SAM" id="SignalP"/>
    </source>
</evidence>
<dbReference type="EMBL" id="JACGCM010000507">
    <property type="protein sequence ID" value="KAF6171329.1"/>
    <property type="molecule type" value="Genomic_DNA"/>
</dbReference>
<gene>
    <name evidence="2" type="ORF">GIB67_038182</name>
</gene>
<sequence>SLIAIFLLISLPTLHLSKQSKVYCLSVENHSCSRLFDSKFKVCLGLIWVLLDFCFCGSFHLDIMFVKMGFGVTQTLYLFVVVL</sequence>